<protein>
    <submittedName>
        <fullName evidence="1">Uncharacterized protein</fullName>
    </submittedName>
</protein>
<proteinExistence type="predicted"/>
<evidence type="ECO:0000313" key="1">
    <source>
        <dbReference type="EMBL" id="CAI6337578.1"/>
    </source>
</evidence>
<reference evidence="1" key="1">
    <citation type="submission" date="2023-01" db="EMBL/GenBank/DDBJ databases">
        <authorList>
            <person name="Van Ghelder C."/>
            <person name="Rancurel C."/>
        </authorList>
    </citation>
    <scope>NUCLEOTIDE SEQUENCE</scope>
    <source>
        <strain evidence="1">CNCM I-4278</strain>
    </source>
</reference>
<dbReference type="EMBL" id="CAOQHR010000007">
    <property type="protein sequence ID" value="CAI6337578.1"/>
    <property type="molecule type" value="Genomic_DNA"/>
</dbReference>
<organism evidence="1 2">
    <name type="scientific">Periconia digitata</name>
    <dbReference type="NCBI Taxonomy" id="1303443"/>
    <lineage>
        <taxon>Eukaryota</taxon>
        <taxon>Fungi</taxon>
        <taxon>Dikarya</taxon>
        <taxon>Ascomycota</taxon>
        <taxon>Pezizomycotina</taxon>
        <taxon>Dothideomycetes</taxon>
        <taxon>Pleosporomycetidae</taxon>
        <taxon>Pleosporales</taxon>
        <taxon>Massarineae</taxon>
        <taxon>Periconiaceae</taxon>
        <taxon>Periconia</taxon>
    </lineage>
</organism>
<sequence length="82" mass="9295">MRRKKCSPEEMATSTCHAKPHTICFQSIHTFVHTCIYVCTCGKQHTSSLCCLCRPLTINRKQKLDNKSLPLARMSQAKSRGI</sequence>
<keyword evidence="2" id="KW-1185">Reference proteome</keyword>
<accession>A0A9W4XN11</accession>
<name>A0A9W4XN11_9PLEO</name>
<dbReference type="Proteomes" id="UP001152607">
    <property type="component" value="Unassembled WGS sequence"/>
</dbReference>
<evidence type="ECO:0000313" key="2">
    <source>
        <dbReference type="Proteomes" id="UP001152607"/>
    </source>
</evidence>
<gene>
    <name evidence="1" type="ORF">PDIGIT_LOCUS10691</name>
</gene>
<comment type="caution">
    <text evidence="1">The sequence shown here is derived from an EMBL/GenBank/DDBJ whole genome shotgun (WGS) entry which is preliminary data.</text>
</comment>
<dbReference type="AlphaFoldDB" id="A0A9W4XN11"/>